<evidence type="ECO:0000259" key="5">
    <source>
        <dbReference type="Pfam" id="PF26034"/>
    </source>
</evidence>
<evidence type="ECO:0000256" key="1">
    <source>
        <dbReference type="ARBA" id="ARBA00004496"/>
    </source>
</evidence>
<feature type="region of interest" description="Disordered" evidence="3">
    <location>
        <begin position="325"/>
        <end position="380"/>
    </location>
</feature>
<dbReference type="InterPro" id="IPR050897">
    <property type="entry name" value="SMAUG/VTS1_RNA-bind"/>
</dbReference>
<dbReference type="SUPFAM" id="SSF47769">
    <property type="entry name" value="SAM/Pointed domain"/>
    <property type="match status" value="1"/>
</dbReference>
<evidence type="ECO:0000313" key="6">
    <source>
        <dbReference type="EMBL" id="KAJ8309597.1"/>
    </source>
</evidence>
<dbReference type="Proteomes" id="UP001217089">
    <property type="component" value="Unassembled WGS sequence"/>
</dbReference>
<feature type="compositionally biased region" description="Polar residues" evidence="3">
    <location>
        <begin position="192"/>
        <end position="209"/>
    </location>
</feature>
<keyword evidence="7" id="KW-1185">Reference proteome</keyword>
<evidence type="ECO:0000256" key="2">
    <source>
        <dbReference type="ARBA" id="ARBA00022490"/>
    </source>
</evidence>
<evidence type="ECO:0000256" key="3">
    <source>
        <dbReference type="SAM" id="MobiDB-lite"/>
    </source>
</evidence>
<accession>A0ABQ9F141</accession>
<organism evidence="6 7">
    <name type="scientific">Tegillarca granosa</name>
    <name type="common">Malaysian cockle</name>
    <name type="synonym">Anadara granosa</name>
    <dbReference type="NCBI Taxonomy" id="220873"/>
    <lineage>
        <taxon>Eukaryota</taxon>
        <taxon>Metazoa</taxon>
        <taxon>Spiralia</taxon>
        <taxon>Lophotrochozoa</taxon>
        <taxon>Mollusca</taxon>
        <taxon>Bivalvia</taxon>
        <taxon>Autobranchia</taxon>
        <taxon>Pteriomorphia</taxon>
        <taxon>Arcoida</taxon>
        <taxon>Arcoidea</taxon>
        <taxon>Arcidae</taxon>
        <taxon>Tegillarca</taxon>
    </lineage>
</organism>
<protein>
    <submittedName>
        <fullName evidence="6">Uncharacterized protein</fullName>
    </submittedName>
</protein>
<dbReference type="Pfam" id="PF25479">
    <property type="entry name" value="Vts1"/>
    <property type="match status" value="1"/>
</dbReference>
<feature type="region of interest" description="Disordered" evidence="3">
    <location>
        <begin position="183"/>
        <end position="209"/>
    </location>
</feature>
<dbReference type="Gene3D" id="1.10.150.50">
    <property type="entry name" value="Transcription Factor, Ets-1"/>
    <property type="match status" value="1"/>
</dbReference>
<dbReference type="EMBL" id="JARBDR010000657">
    <property type="protein sequence ID" value="KAJ8309597.1"/>
    <property type="molecule type" value="Genomic_DNA"/>
</dbReference>
<gene>
    <name evidence="6" type="ORF">KUTeg_014471</name>
</gene>
<feature type="compositionally biased region" description="Low complexity" evidence="3">
    <location>
        <begin position="349"/>
        <end position="363"/>
    </location>
</feature>
<comment type="caution">
    <text evidence="6">The sequence shown here is derived from an EMBL/GenBank/DDBJ whole genome shotgun (WGS) entry which is preliminary data.</text>
</comment>
<proteinExistence type="predicted"/>
<dbReference type="InterPro" id="IPR058599">
    <property type="entry name" value="PHAT_Smg/ZCCHC2-like"/>
</dbReference>
<dbReference type="PANTHER" id="PTHR12515">
    <property type="entry name" value="STERILE ALPHA MOTIF DOMAIN CONTAINING PROTEIN 4-RELATED"/>
    <property type="match status" value="1"/>
</dbReference>
<feature type="domain" description="RNA-binding protein vts1-like alpha-helical" evidence="4">
    <location>
        <begin position="29"/>
        <end position="67"/>
    </location>
</feature>
<dbReference type="InterPro" id="IPR013761">
    <property type="entry name" value="SAM/pointed_sf"/>
</dbReference>
<feature type="domain" description="SMAUG/ZCCHC2-like PHAT" evidence="5">
    <location>
        <begin position="75"/>
        <end position="172"/>
    </location>
</feature>
<dbReference type="InterPro" id="IPR057327">
    <property type="entry name" value="Vts1_dom"/>
</dbReference>
<comment type="subcellular location">
    <subcellularLocation>
        <location evidence="1">Cytoplasm</location>
    </subcellularLocation>
</comment>
<dbReference type="PANTHER" id="PTHR12515:SF5">
    <property type="entry name" value="PROTEIN SMAUG"/>
    <property type="match status" value="1"/>
</dbReference>
<sequence length="424" mass="47086">MDFMTSDTGGKFVSMKMKSNNMFRDQVNSVTSWFENWNECEQTVALYSLLKRVSATQCKFLAQVLEQTDCGEISGIENEANDPVFINKLCNETKESAIAKLLAHLPLLRAGNSQAKSEYLRLIPVILSYSIENGAHIEESRQLLSYSLIHPAITSDERSQFTMWIGHLEERFTYSIYHQSGGQQTKTKDDTSCTTFSPHQQLDKPSSLNHKPVGSGRLNGWHGTDSVIINSVEQPSSGHIMAKSQSSVVPPPPAPPVVSLQKENCHNINTNSHLPLHATLSAPPNFNIVPSQSQVGNTNNNLHAPLRRTASAVPPVSLSVNDWLTQCPSEDQPSRARSHSITSEHAPLSPQSSITSSGSSSDTTHPEDGPQPIKNTFLEEGSGMRDVPMWLKSLRLHKYAYIFQQLTYDEMMNITEEWLEAQVV</sequence>
<reference evidence="6 7" key="1">
    <citation type="submission" date="2022-12" db="EMBL/GenBank/DDBJ databases">
        <title>Chromosome-level genome of Tegillarca granosa.</title>
        <authorList>
            <person name="Kim J."/>
        </authorList>
    </citation>
    <scope>NUCLEOTIDE SEQUENCE [LARGE SCALE GENOMIC DNA]</scope>
    <source>
        <strain evidence="6">Teg-2019</strain>
        <tissue evidence="6">Adductor muscle</tissue>
    </source>
</reference>
<keyword evidence="2" id="KW-0963">Cytoplasm</keyword>
<evidence type="ECO:0000313" key="7">
    <source>
        <dbReference type="Proteomes" id="UP001217089"/>
    </source>
</evidence>
<name>A0ABQ9F141_TEGGR</name>
<dbReference type="Pfam" id="PF26034">
    <property type="entry name" value="PHAT_SMAUG"/>
    <property type="match status" value="1"/>
</dbReference>
<evidence type="ECO:0000259" key="4">
    <source>
        <dbReference type="Pfam" id="PF25479"/>
    </source>
</evidence>